<reference evidence="1 2" key="1">
    <citation type="submission" date="2019-07" db="EMBL/GenBank/DDBJ databases">
        <title>R&amp;d 2014.</title>
        <authorList>
            <person name="Klenk H.-P."/>
        </authorList>
    </citation>
    <scope>NUCLEOTIDE SEQUENCE [LARGE SCALE GENOMIC DNA]</scope>
    <source>
        <strain evidence="1 2">DSM 43868</strain>
    </source>
</reference>
<dbReference type="EMBL" id="VLKE01000001">
    <property type="protein sequence ID" value="TWH70242.1"/>
    <property type="molecule type" value="Genomic_DNA"/>
</dbReference>
<name>A0A562IH68_MICOL</name>
<sequence>MPTLGMNYDVGSYLLPDRPSRPDFDPAAARTEIDTIVGTLGCTALRISGDDPARLEAAARLALDRGLTVYLSPVRHNLHPDQALAYLADTARLAADLRRHGDVVFVAGLEASFFLRGFLLGDTPLDRIRTAMLPWRLMWSTVRLGSFHRRLNAYLHSAAATVRAEFDGPVTYASGPWEEVDWTPFDLVGVNLYRDRRNRGRYRELLRGYAGHGKPLVLTEFGCAAYQGAPGLGATAWTIADRSAIPPRLTRPVVRDERVQADELRDLLEIYQSEPVSAAFVFTWAQYTYPHVDVPEHDLDTAGYGIIAVAADGSWRPKAAFDMLAARAARAGGEQV</sequence>
<dbReference type="RefSeq" id="WP_145776574.1">
    <property type="nucleotide sequence ID" value="NZ_BAAATQ010000118.1"/>
</dbReference>
<dbReference type="Proteomes" id="UP000319825">
    <property type="component" value="Unassembled WGS sequence"/>
</dbReference>
<organism evidence="1 2">
    <name type="scientific">Micromonospora olivasterospora</name>
    <dbReference type="NCBI Taxonomy" id="1880"/>
    <lineage>
        <taxon>Bacteria</taxon>
        <taxon>Bacillati</taxon>
        <taxon>Actinomycetota</taxon>
        <taxon>Actinomycetes</taxon>
        <taxon>Micromonosporales</taxon>
        <taxon>Micromonosporaceae</taxon>
        <taxon>Micromonospora</taxon>
    </lineage>
</organism>
<evidence type="ECO:0008006" key="3">
    <source>
        <dbReference type="Google" id="ProtNLM"/>
    </source>
</evidence>
<evidence type="ECO:0000313" key="2">
    <source>
        <dbReference type="Proteomes" id="UP000319825"/>
    </source>
</evidence>
<accession>A0A562IH68</accession>
<dbReference type="OrthoDB" id="151193at2"/>
<dbReference type="AlphaFoldDB" id="A0A562IH68"/>
<dbReference type="SUPFAM" id="SSF51445">
    <property type="entry name" value="(Trans)glycosidases"/>
    <property type="match status" value="1"/>
</dbReference>
<evidence type="ECO:0000313" key="1">
    <source>
        <dbReference type="EMBL" id="TWH70242.1"/>
    </source>
</evidence>
<gene>
    <name evidence="1" type="ORF">JD77_05263</name>
</gene>
<protein>
    <recommendedName>
        <fullName evidence="3">Abortive infection protein</fullName>
    </recommendedName>
</protein>
<keyword evidence="2" id="KW-1185">Reference proteome</keyword>
<proteinExistence type="predicted"/>
<comment type="caution">
    <text evidence="1">The sequence shown here is derived from an EMBL/GenBank/DDBJ whole genome shotgun (WGS) entry which is preliminary data.</text>
</comment>
<dbReference type="Gene3D" id="3.20.20.80">
    <property type="entry name" value="Glycosidases"/>
    <property type="match status" value="1"/>
</dbReference>
<dbReference type="InterPro" id="IPR017853">
    <property type="entry name" value="GH"/>
</dbReference>